<feature type="region of interest" description="Disordered" evidence="1">
    <location>
        <begin position="86"/>
        <end position="131"/>
    </location>
</feature>
<reference evidence="3 4" key="1">
    <citation type="submission" date="2019-01" db="EMBL/GenBank/DDBJ databases">
        <title>Complete genome of a denitifying bacterium Halomons sp. BC-M4-5.</title>
        <authorList>
            <person name="Wang L."/>
            <person name="Shao Z."/>
        </authorList>
    </citation>
    <scope>NUCLEOTIDE SEQUENCE [LARGE SCALE GENOMIC DNA]</scope>
    <source>
        <strain evidence="3 4">BC-M4-5</strain>
    </source>
</reference>
<dbReference type="AlphaFoldDB" id="A0A6I6SJI2"/>
<keyword evidence="4" id="KW-1185">Reference proteome</keyword>
<feature type="compositionally biased region" description="Basic and acidic residues" evidence="1">
    <location>
        <begin position="115"/>
        <end position="131"/>
    </location>
</feature>
<proteinExistence type="predicted"/>
<dbReference type="OrthoDB" id="6169637at2"/>
<dbReference type="KEGG" id="htx:EKK97_07535"/>
<gene>
    <name evidence="3" type="ORF">EKK97_07535</name>
</gene>
<feature type="signal peptide" evidence="2">
    <location>
        <begin position="1"/>
        <end position="27"/>
    </location>
</feature>
<organism evidence="3 4">
    <name type="scientific">Billgrantia tianxiuensis</name>
    <dbReference type="NCBI Taxonomy" id="2497861"/>
    <lineage>
        <taxon>Bacteria</taxon>
        <taxon>Pseudomonadati</taxon>
        <taxon>Pseudomonadota</taxon>
        <taxon>Gammaproteobacteria</taxon>
        <taxon>Oceanospirillales</taxon>
        <taxon>Halomonadaceae</taxon>
        <taxon>Billgrantia</taxon>
    </lineage>
</organism>
<keyword evidence="2" id="KW-0732">Signal</keyword>
<dbReference type="Proteomes" id="UP000464013">
    <property type="component" value="Chromosome"/>
</dbReference>
<dbReference type="EMBL" id="CP035042">
    <property type="protein sequence ID" value="QHC49501.1"/>
    <property type="molecule type" value="Genomic_DNA"/>
</dbReference>
<sequence length="131" mass="14862">MNEQSPLRRVIWLAPILAAWLAVSAAAAPGSGERAHAPGFQPVLSPLVWHREHWRRRSQDPAFTLELPWALFDPYFSWGHAPRPGEPLRPDAVHQRERGDMWRDDVVGSGSGGRIEVHPEGRILRSRPRNE</sequence>
<evidence type="ECO:0000313" key="3">
    <source>
        <dbReference type="EMBL" id="QHC49501.1"/>
    </source>
</evidence>
<dbReference type="RefSeq" id="WP_159550813.1">
    <property type="nucleotide sequence ID" value="NZ_CP035042.1"/>
</dbReference>
<evidence type="ECO:0000256" key="2">
    <source>
        <dbReference type="SAM" id="SignalP"/>
    </source>
</evidence>
<protein>
    <submittedName>
        <fullName evidence="3">Uncharacterized protein</fullName>
    </submittedName>
</protein>
<accession>A0A6I6SJI2</accession>
<feature type="chain" id="PRO_5026116489" evidence="2">
    <location>
        <begin position="28"/>
        <end position="131"/>
    </location>
</feature>
<evidence type="ECO:0000313" key="4">
    <source>
        <dbReference type="Proteomes" id="UP000464013"/>
    </source>
</evidence>
<feature type="compositionally biased region" description="Basic and acidic residues" evidence="1">
    <location>
        <begin position="86"/>
        <end position="106"/>
    </location>
</feature>
<evidence type="ECO:0000256" key="1">
    <source>
        <dbReference type="SAM" id="MobiDB-lite"/>
    </source>
</evidence>
<name>A0A6I6SJI2_9GAMM</name>